<dbReference type="Proteomes" id="UP000013270">
    <property type="component" value="Unassembled WGS sequence"/>
</dbReference>
<dbReference type="PATRIC" id="fig|1217651.3.peg.2117"/>
<proteinExistence type="predicted"/>
<accession>N8YQA9</accession>
<sequence length="115" mass="12918">MKKISFVVFILFQLIFAGNLFASDYIGKVESILVRDHDGLVYIYVSGSRTSNIPSCANNRAYMMIKNENSATGKRQLAMLMMAQATDKAVIIIGANTCTRWYDGEDIDQVILNRK</sequence>
<evidence type="ECO:0000313" key="1">
    <source>
        <dbReference type="EMBL" id="ENV21758.1"/>
    </source>
</evidence>
<comment type="caution">
    <text evidence="1">The sequence shown here is derived from an EMBL/GenBank/DDBJ whole genome shotgun (WGS) entry which is preliminary data.</text>
</comment>
<reference evidence="1 2" key="1">
    <citation type="submission" date="2013-02" db="EMBL/GenBank/DDBJ databases">
        <title>The Genome Sequence of Acinetobacter bereziniae NIPH 3.</title>
        <authorList>
            <consortium name="The Broad Institute Genome Sequencing Platform"/>
            <consortium name="The Broad Institute Genome Sequencing Center for Infectious Disease"/>
            <person name="Cerqueira G."/>
            <person name="Feldgarden M."/>
            <person name="Courvalin P."/>
            <person name="Perichon B."/>
            <person name="Grillot-Courvalin C."/>
            <person name="Clermont D."/>
            <person name="Rocha E."/>
            <person name="Yoon E.-J."/>
            <person name="Nemec A."/>
            <person name="Walker B."/>
            <person name="Young S.K."/>
            <person name="Zeng Q."/>
            <person name="Gargeya S."/>
            <person name="Fitzgerald M."/>
            <person name="Haas B."/>
            <person name="Abouelleil A."/>
            <person name="Alvarado L."/>
            <person name="Arachchi H.M."/>
            <person name="Berlin A.M."/>
            <person name="Chapman S.B."/>
            <person name="Dewar J."/>
            <person name="Goldberg J."/>
            <person name="Griggs A."/>
            <person name="Gujja S."/>
            <person name="Hansen M."/>
            <person name="Howarth C."/>
            <person name="Imamovic A."/>
            <person name="Larimer J."/>
            <person name="McCowan C."/>
            <person name="Murphy C."/>
            <person name="Neiman D."/>
            <person name="Pearson M."/>
            <person name="Priest M."/>
            <person name="Roberts A."/>
            <person name="Saif S."/>
            <person name="Shea T."/>
            <person name="Sisk P."/>
            <person name="Sykes S."/>
            <person name="Wortman J."/>
            <person name="Nusbaum C."/>
            <person name="Birren B."/>
        </authorList>
    </citation>
    <scope>NUCLEOTIDE SEQUENCE [LARGE SCALE GENOMIC DNA]</scope>
    <source>
        <strain evidence="1 2">NIPH 3</strain>
    </source>
</reference>
<organism evidence="1 2">
    <name type="scientific">Acinetobacter bereziniae NIPH 3</name>
    <dbReference type="NCBI Taxonomy" id="1217651"/>
    <lineage>
        <taxon>Bacteria</taxon>
        <taxon>Pseudomonadati</taxon>
        <taxon>Pseudomonadota</taxon>
        <taxon>Gammaproteobacteria</taxon>
        <taxon>Moraxellales</taxon>
        <taxon>Moraxellaceae</taxon>
        <taxon>Acinetobacter</taxon>
    </lineage>
</organism>
<evidence type="ECO:0000313" key="2">
    <source>
        <dbReference type="Proteomes" id="UP000013270"/>
    </source>
</evidence>
<protein>
    <submittedName>
        <fullName evidence="1">Uncharacterized protein</fullName>
    </submittedName>
</protein>
<name>N8YQA9_ACIBZ</name>
<dbReference type="RefSeq" id="WP_004830651.1">
    <property type="nucleotide sequence ID" value="NZ_KB849468.1"/>
</dbReference>
<dbReference type="HOGENOM" id="CLU_168743_0_0_6"/>
<dbReference type="AlphaFoldDB" id="N8YQA9"/>
<gene>
    <name evidence="1" type="ORF">F963_02151</name>
</gene>
<dbReference type="EMBL" id="APPK01000036">
    <property type="protein sequence ID" value="ENV21758.1"/>
    <property type="molecule type" value="Genomic_DNA"/>
</dbReference>